<dbReference type="EMBL" id="JANPWB010000012">
    <property type="protein sequence ID" value="KAJ1117062.1"/>
    <property type="molecule type" value="Genomic_DNA"/>
</dbReference>
<comment type="caution">
    <text evidence="1">The sequence shown here is derived from an EMBL/GenBank/DDBJ whole genome shotgun (WGS) entry which is preliminary data.</text>
</comment>
<organism evidence="1 2">
    <name type="scientific">Pleurodeles waltl</name>
    <name type="common">Iberian ribbed newt</name>
    <dbReference type="NCBI Taxonomy" id="8319"/>
    <lineage>
        <taxon>Eukaryota</taxon>
        <taxon>Metazoa</taxon>
        <taxon>Chordata</taxon>
        <taxon>Craniata</taxon>
        <taxon>Vertebrata</taxon>
        <taxon>Euteleostomi</taxon>
        <taxon>Amphibia</taxon>
        <taxon>Batrachia</taxon>
        <taxon>Caudata</taxon>
        <taxon>Salamandroidea</taxon>
        <taxon>Salamandridae</taxon>
        <taxon>Pleurodelinae</taxon>
        <taxon>Pleurodeles</taxon>
    </lineage>
</organism>
<evidence type="ECO:0000313" key="1">
    <source>
        <dbReference type="EMBL" id="KAJ1117062.1"/>
    </source>
</evidence>
<protein>
    <submittedName>
        <fullName evidence="1">Uncharacterized protein</fullName>
    </submittedName>
</protein>
<name>A0AAV7NR10_PLEWA</name>
<dbReference type="Proteomes" id="UP001066276">
    <property type="component" value="Chromosome 8"/>
</dbReference>
<gene>
    <name evidence="1" type="ORF">NDU88_005262</name>
</gene>
<evidence type="ECO:0000313" key="2">
    <source>
        <dbReference type="Proteomes" id="UP001066276"/>
    </source>
</evidence>
<sequence>MAPLCSELMSVPHSGKFDQDVCTSGYGCPYQRSPTAMKSGPKSACPPLQRADECPVQREVRQRFMDLRVRVSVLVTLCHNEVWAQECMAPT</sequence>
<proteinExistence type="predicted"/>
<reference evidence="1" key="1">
    <citation type="journal article" date="2022" name="bioRxiv">
        <title>Sequencing and chromosome-scale assembly of the giantPleurodeles waltlgenome.</title>
        <authorList>
            <person name="Brown T."/>
            <person name="Elewa A."/>
            <person name="Iarovenko S."/>
            <person name="Subramanian E."/>
            <person name="Araus A.J."/>
            <person name="Petzold A."/>
            <person name="Susuki M."/>
            <person name="Suzuki K.-i.T."/>
            <person name="Hayashi T."/>
            <person name="Toyoda A."/>
            <person name="Oliveira C."/>
            <person name="Osipova E."/>
            <person name="Leigh N.D."/>
            <person name="Simon A."/>
            <person name="Yun M.H."/>
        </authorList>
    </citation>
    <scope>NUCLEOTIDE SEQUENCE</scope>
    <source>
        <strain evidence="1">20211129_DDA</strain>
        <tissue evidence="1">Liver</tissue>
    </source>
</reference>
<dbReference type="AlphaFoldDB" id="A0AAV7NR10"/>
<accession>A0AAV7NR10</accession>
<keyword evidence="2" id="KW-1185">Reference proteome</keyword>